<dbReference type="Proteomes" id="UP000499080">
    <property type="component" value="Unassembled WGS sequence"/>
</dbReference>
<name>A0A4Y2VVP5_ARAVE</name>
<dbReference type="OrthoDB" id="6626714at2759"/>
<dbReference type="EMBL" id="BGPR01051410">
    <property type="protein sequence ID" value="GBO28366.1"/>
    <property type="molecule type" value="Genomic_DNA"/>
</dbReference>
<proteinExistence type="predicted"/>
<sequence>MQKGNKKRMKVMTPYLAAALDRTKVSDRKAVFVVAETARSLGYEVDEITLSRSSLRRERMKHRSSMFQQLKTEFQEQDAKLTVHWDGKLLQNLTGKEKVDRLPVIVYGKSVHQLLTVAKLASGTGENEAVAVCAALQHRGVAD</sequence>
<comment type="caution">
    <text evidence="1">The sequence shown here is derived from an EMBL/GenBank/DDBJ whole genome shotgun (WGS) entry which is preliminary data.</text>
</comment>
<organism evidence="1 2">
    <name type="scientific">Araneus ventricosus</name>
    <name type="common">Orbweaver spider</name>
    <name type="synonym">Epeira ventricosa</name>
    <dbReference type="NCBI Taxonomy" id="182803"/>
    <lineage>
        <taxon>Eukaryota</taxon>
        <taxon>Metazoa</taxon>
        <taxon>Ecdysozoa</taxon>
        <taxon>Arthropoda</taxon>
        <taxon>Chelicerata</taxon>
        <taxon>Arachnida</taxon>
        <taxon>Araneae</taxon>
        <taxon>Araneomorphae</taxon>
        <taxon>Entelegynae</taxon>
        <taxon>Araneoidea</taxon>
        <taxon>Araneidae</taxon>
        <taxon>Araneus</taxon>
    </lineage>
</organism>
<protein>
    <submittedName>
        <fullName evidence="1">Uncharacterized protein</fullName>
    </submittedName>
</protein>
<reference evidence="1 2" key="1">
    <citation type="journal article" date="2019" name="Sci. Rep.">
        <title>Orb-weaving spider Araneus ventricosus genome elucidates the spidroin gene catalogue.</title>
        <authorList>
            <person name="Kono N."/>
            <person name="Nakamura H."/>
            <person name="Ohtoshi R."/>
            <person name="Moran D.A.P."/>
            <person name="Shinohara A."/>
            <person name="Yoshida Y."/>
            <person name="Fujiwara M."/>
            <person name="Mori M."/>
            <person name="Tomita M."/>
            <person name="Arakawa K."/>
        </authorList>
    </citation>
    <scope>NUCLEOTIDE SEQUENCE [LARGE SCALE GENOMIC DNA]</scope>
</reference>
<keyword evidence="2" id="KW-1185">Reference proteome</keyword>
<dbReference type="AlphaFoldDB" id="A0A4Y2VVP5"/>
<gene>
    <name evidence="1" type="ORF">AVEN_11189_1</name>
</gene>
<evidence type="ECO:0000313" key="1">
    <source>
        <dbReference type="EMBL" id="GBO28366.1"/>
    </source>
</evidence>
<accession>A0A4Y2VVP5</accession>
<evidence type="ECO:0000313" key="2">
    <source>
        <dbReference type="Proteomes" id="UP000499080"/>
    </source>
</evidence>